<feature type="signal peptide" evidence="2">
    <location>
        <begin position="1"/>
        <end position="34"/>
    </location>
</feature>
<evidence type="ECO:0000313" key="3">
    <source>
        <dbReference type="EMBL" id="GGD55672.1"/>
    </source>
</evidence>
<reference evidence="3" key="2">
    <citation type="submission" date="2020-09" db="EMBL/GenBank/DDBJ databases">
        <authorList>
            <person name="Sun Q."/>
            <person name="Zhou Y."/>
        </authorList>
    </citation>
    <scope>NUCLEOTIDE SEQUENCE</scope>
    <source>
        <strain evidence="3">CGMCC 1.15360</strain>
    </source>
</reference>
<keyword evidence="4" id="KW-1185">Reference proteome</keyword>
<reference evidence="3" key="1">
    <citation type="journal article" date="2014" name="Int. J. Syst. Evol. Microbiol.">
        <title>Complete genome sequence of Corynebacterium casei LMG S-19264T (=DSM 44701T), isolated from a smear-ripened cheese.</title>
        <authorList>
            <consortium name="US DOE Joint Genome Institute (JGI-PGF)"/>
            <person name="Walter F."/>
            <person name="Albersmeier A."/>
            <person name="Kalinowski J."/>
            <person name="Ruckert C."/>
        </authorList>
    </citation>
    <scope>NUCLEOTIDE SEQUENCE</scope>
    <source>
        <strain evidence="3">CGMCC 1.15360</strain>
    </source>
</reference>
<protein>
    <recommendedName>
        <fullName evidence="5">META domain-containing protein</fullName>
    </recommendedName>
</protein>
<accession>A0A917DNE2</accession>
<feature type="compositionally biased region" description="Acidic residues" evidence="1">
    <location>
        <begin position="316"/>
        <end position="327"/>
    </location>
</feature>
<evidence type="ECO:0008006" key="5">
    <source>
        <dbReference type="Google" id="ProtNLM"/>
    </source>
</evidence>
<gene>
    <name evidence="3" type="ORF">GCM10010990_00980</name>
</gene>
<evidence type="ECO:0000256" key="2">
    <source>
        <dbReference type="SAM" id="SignalP"/>
    </source>
</evidence>
<organism evidence="3 4">
    <name type="scientific">Croceicoccus mobilis</name>
    <dbReference type="NCBI Taxonomy" id="1703339"/>
    <lineage>
        <taxon>Bacteria</taxon>
        <taxon>Pseudomonadati</taxon>
        <taxon>Pseudomonadota</taxon>
        <taxon>Alphaproteobacteria</taxon>
        <taxon>Sphingomonadales</taxon>
        <taxon>Erythrobacteraceae</taxon>
        <taxon>Croceicoccus</taxon>
    </lineage>
</organism>
<proteinExistence type="predicted"/>
<dbReference type="AlphaFoldDB" id="A0A917DNE2"/>
<feature type="region of interest" description="Disordered" evidence="1">
    <location>
        <begin position="307"/>
        <end position="327"/>
    </location>
</feature>
<dbReference type="Proteomes" id="UP000612349">
    <property type="component" value="Unassembled WGS sequence"/>
</dbReference>
<sequence>MDCTCGFAKTRIRLPALIGVLSCALALAGCDATADPVAADGDPLPIAETIPDIEELAPDTTQAMPDSPLAPGFAPLAFDLSGTGWLITAIDGVPTADLQDDIATVHFGQGFLRWRGCNMAQALYIPLKGSFALGEPETVDAGCSASEVDAAMAQVLAGKPLIGRNREGKIMLAVPDHSLVLSAIDSGPKDPAAPPLNRGPFVMLAPGAPDARPVLSLQEDGFTIWMDCPDAITGRLRLVDGRLRTAAVKVSECDSFRPTARESLAGFFRSSPWIARGGDGQLLLSDGATVIAARQCHPDATACKRSKAAIHSAESDGGEETEPAPAR</sequence>
<dbReference type="EMBL" id="BMIP01000001">
    <property type="protein sequence ID" value="GGD55672.1"/>
    <property type="molecule type" value="Genomic_DNA"/>
</dbReference>
<evidence type="ECO:0000313" key="4">
    <source>
        <dbReference type="Proteomes" id="UP000612349"/>
    </source>
</evidence>
<evidence type="ECO:0000256" key="1">
    <source>
        <dbReference type="SAM" id="MobiDB-lite"/>
    </source>
</evidence>
<name>A0A917DNE2_9SPHN</name>
<comment type="caution">
    <text evidence="3">The sequence shown here is derived from an EMBL/GenBank/DDBJ whole genome shotgun (WGS) entry which is preliminary data.</text>
</comment>
<feature type="chain" id="PRO_5037931846" description="META domain-containing protein" evidence="2">
    <location>
        <begin position="35"/>
        <end position="327"/>
    </location>
</feature>
<keyword evidence="2" id="KW-0732">Signal</keyword>